<keyword evidence="1" id="KW-0812">Transmembrane</keyword>
<organism evidence="2 3">
    <name type="scientific">Helicobacter valdiviensis</name>
    <dbReference type="NCBI Taxonomy" id="1458358"/>
    <lineage>
        <taxon>Bacteria</taxon>
        <taxon>Pseudomonadati</taxon>
        <taxon>Campylobacterota</taxon>
        <taxon>Epsilonproteobacteria</taxon>
        <taxon>Campylobacterales</taxon>
        <taxon>Helicobacteraceae</taxon>
        <taxon>Helicobacter</taxon>
    </lineage>
</organism>
<feature type="transmembrane region" description="Helical" evidence="1">
    <location>
        <begin position="40"/>
        <end position="62"/>
    </location>
</feature>
<comment type="caution">
    <text evidence="2">The sequence shown here is derived from an EMBL/GenBank/DDBJ whole genome shotgun (WGS) entry which is preliminary data.</text>
</comment>
<feature type="transmembrane region" description="Helical" evidence="1">
    <location>
        <begin position="68"/>
        <end position="94"/>
    </location>
</feature>
<dbReference type="Proteomes" id="UP000249746">
    <property type="component" value="Unassembled WGS sequence"/>
</dbReference>
<proteinExistence type="predicted"/>
<feature type="transmembrane region" description="Helical" evidence="1">
    <location>
        <begin position="101"/>
        <end position="119"/>
    </location>
</feature>
<name>A0A2W6MTG1_9HELI</name>
<accession>A0A2W6MTG1</accession>
<sequence length="122" mass="14605">MNNKFNFVKFILDCFICFGIVIISPFVYSILIKSDELRWLLAPIQWFLPLIQWVLFPVQWFFNIDIHTIINISEFIVGFCSLSTIVIFIINIFYKIHRMSLNLSLISMVCYVAFAYYFFNYL</sequence>
<protein>
    <submittedName>
        <fullName evidence="2">Uncharacterized protein</fullName>
    </submittedName>
</protein>
<keyword evidence="1" id="KW-0472">Membrane</keyword>
<evidence type="ECO:0000313" key="3">
    <source>
        <dbReference type="Proteomes" id="UP000249746"/>
    </source>
</evidence>
<dbReference type="AlphaFoldDB" id="A0A2W6MTG1"/>
<gene>
    <name evidence="2" type="ORF">B6S12_10345</name>
</gene>
<keyword evidence="1" id="KW-1133">Transmembrane helix</keyword>
<keyword evidence="3" id="KW-1185">Reference proteome</keyword>
<evidence type="ECO:0000256" key="1">
    <source>
        <dbReference type="SAM" id="Phobius"/>
    </source>
</evidence>
<reference evidence="2 3" key="1">
    <citation type="submission" date="2017-03" db="EMBL/GenBank/DDBJ databases">
        <title>Genomic and clinical evidence uncovers the enterohepatic species Helicobacter valdiviensis as a potential human intestinal pathogen.</title>
        <authorList>
            <person name="Fresia P."/>
            <person name="Jara R."/>
            <person name="Sierra R."/>
            <person name="Ferres I."/>
            <person name="Greif G."/>
            <person name="Iraola G."/>
            <person name="Collado L."/>
        </authorList>
    </citation>
    <scope>NUCLEOTIDE SEQUENCE [LARGE SCALE GENOMIC DNA]</scope>
    <source>
        <strain evidence="2 3">WBE14</strain>
    </source>
</reference>
<evidence type="ECO:0000313" key="2">
    <source>
        <dbReference type="EMBL" id="PZT47199.1"/>
    </source>
</evidence>
<feature type="transmembrane region" description="Helical" evidence="1">
    <location>
        <begin position="6"/>
        <end position="28"/>
    </location>
</feature>
<dbReference type="EMBL" id="NBIU01000065">
    <property type="protein sequence ID" value="PZT47199.1"/>
    <property type="molecule type" value="Genomic_DNA"/>
</dbReference>